<protein>
    <submittedName>
        <fullName evidence="1">Uncharacterized protein</fullName>
    </submittedName>
</protein>
<evidence type="ECO:0000313" key="2">
    <source>
        <dbReference type="Proteomes" id="UP000054279"/>
    </source>
</evidence>
<name>A0A0C9TND6_SPHS4</name>
<proteinExistence type="predicted"/>
<keyword evidence="2" id="KW-1185">Reference proteome</keyword>
<dbReference type="Proteomes" id="UP000054279">
    <property type="component" value="Unassembled WGS sequence"/>
</dbReference>
<dbReference type="OrthoDB" id="3268409at2759"/>
<organism evidence="1 2">
    <name type="scientific">Sphaerobolus stellatus (strain SS14)</name>
    <dbReference type="NCBI Taxonomy" id="990650"/>
    <lineage>
        <taxon>Eukaryota</taxon>
        <taxon>Fungi</taxon>
        <taxon>Dikarya</taxon>
        <taxon>Basidiomycota</taxon>
        <taxon>Agaricomycotina</taxon>
        <taxon>Agaricomycetes</taxon>
        <taxon>Phallomycetidae</taxon>
        <taxon>Geastrales</taxon>
        <taxon>Sphaerobolaceae</taxon>
        <taxon>Sphaerobolus</taxon>
    </lineage>
</organism>
<reference evidence="1 2" key="1">
    <citation type="submission" date="2014-06" db="EMBL/GenBank/DDBJ databases">
        <title>Evolutionary Origins and Diversification of the Mycorrhizal Mutualists.</title>
        <authorList>
            <consortium name="DOE Joint Genome Institute"/>
            <consortium name="Mycorrhizal Genomics Consortium"/>
            <person name="Kohler A."/>
            <person name="Kuo A."/>
            <person name="Nagy L.G."/>
            <person name="Floudas D."/>
            <person name="Copeland A."/>
            <person name="Barry K.W."/>
            <person name="Cichocki N."/>
            <person name="Veneault-Fourrey C."/>
            <person name="LaButti K."/>
            <person name="Lindquist E.A."/>
            <person name="Lipzen A."/>
            <person name="Lundell T."/>
            <person name="Morin E."/>
            <person name="Murat C."/>
            <person name="Riley R."/>
            <person name="Ohm R."/>
            <person name="Sun H."/>
            <person name="Tunlid A."/>
            <person name="Henrissat B."/>
            <person name="Grigoriev I.V."/>
            <person name="Hibbett D.S."/>
            <person name="Martin F."/>
        </authorList>
    </citation>
    <scope>NUCLEOTIDE SEQUENCE [LARGE SCALE GENOMIC DNA]</scope>
    <source>
        <strain evidence="1 2">SS14</strain>
    </source>
</reference>
<sequence>MTATQLEALRKARDILQEAGLISSPPSSPRSELTCFKSLLISLTIDEPSIAPTIKYIPSSAAFYAVEDIQAGRNYTTSQGYVQKLIQHPANVIVEYPETGCLPNEAVAHIFAHQLAEAEDYDPKLNIQYGIWGKHGSRNNVRFYLLLEGEKKPYALCHQFKAQCMGVKKCAYNSILQPILFDAESAGSDLKPKVVDSSQQEVFMKTLVFFCALMQNGCLFNPEIGEGSEDESDDGDEDDSPEFPLIFYEALSDIWSRKPGDVRKCNGKLVFKVDEFGHSFIQCENRRKGHRAHLIIRNLNEFDLEYLHALCRDELEKIMHIEESAGREGYGPLVACNFVFSMKEQKELCVNFHRNRERILKRGQLIDSGPCNSRLEVYYPNDKTSNPWIVMVSRNPHLHPDPRPTPTPKIIEELFMTLLDSLGWRLADATPRKIILDSVFMTALRKVLNWDRLLDPSLSDLHPSLGNFDHTARLINKLRL</sequence>
<dbReference type="EMBL" id="KN837241">
    <property type="protein sequence ID" value="KIJ31518.1"/>
    <property type="molecule type" value="Genomic_DNA"/>
</dbReference>
<accession>A0A0C9TND6</accession>
<dbReference type="AlphaFoldDB" id="A0A0C9TND6"/>
<gene>
    <name evidence="1" type="ORF">M422DRAFT_266766</name>
</gene>
<evidence type="ECO:0000313" key="1">
    <source>
        <dbReference type="EMBL" id="KIJ31518.1"/>
    </source>
</evidence>
<dbReference type="HOGENOM" id="CLU_568787_0_0_1"/>